<dbReference type="STRING" id="3469.A0A4Y7KYM7"/>
<keyword evidence="2" id="KW-1185">Reference proteome</keyword>
<dbReference type="Proteomes" id="UP000316621">
    <property type="component" value="Chromosome 9"/>
</dbReference>
<evidence type="ECO:0000313" key="2">
    <source>
        <dbReference type="Proteomes" id="UP000316621"/>
    </source>
</evidence>
<sequence>MSCIMSFPWKDWAKDYSRYMSQDGVEMTHLLYHHGYGYAPYGAYSPARSPVPTMGHDGLYGPQHYQGKPSQELEKMDFEKIPKFKAGSLNKRFLRTKEAWETQHQVTKPWKFHFAIDERIHSARTVFELFDKPLPTSKTHNTKPISSPQIAVKSSTLSKDKAEVKGASNPNMSRMIFPTNAFSTSDKGFQKVVAYECKIVQGVLSHQLKQFGNKVVLSVPETTVDDAEFHENDVYAIAME</sequence>
<dbReference type="EMBL" id="CM010723">
    <property type="protein sequence ID" value="RZC77201.1"/>
    <property type="molecule type" value="Genomic_DNA"/>
</dbReference>
<accession>A0A4Y7KYM7</accession>
<gene>
    <name evidence="1" type="ORF">C5167_001422</name>
</gene>
<proteinExistence type="predicted"/>
<dbReference type="Gramene" id="RZC77201">
    <property type="protein sequence ID" value="RZC77201"/>
    <property type="gene ID" value="C5167_001422"/>
</dbReference>
<organism evidence="1 2">
    <name type="scientific">Papaver somniferum</name>
    <name type="common">Opium poppy</name>
    <dbReference type="NCBI Taxonomy" id="3469"/>
    <lineage>
        <taxon>Eukaryota</taxon>
        <taxon>Viridiplantae</taxon>
        <taxon>Streptophyta</taxon>
        <taxon>Embryophyta</taxon>
        <taxon>Tracheophyta</taxon>
        <taxon>Spermatophyta</taxon>
        <taxon>Magnoliopsida</taxon>
        <taxon>Ranunculales</taxon>
        <taxon>Papaveraceae</taxon>
        <taxon>Papaveroideae</taxon>
        <taxon>Papaver</taxon>
    </lineage>
</organism>
<dbReference type="AlphaFoldDB" id="A0A4Y7KYM7"/>
<name>A0A4Y7KYM7_PAPSO</name>
<evidence type="ECO:0000313" key="1">
    <source>
        <dbReference type="EMBL" id="RZC77201.1"/>
    </source>
</evidence>
<reference evidence="1 2" key="1">
    <citation type="journal article" date="2018" name="Science">
        <title>The opium poppy genome and morphinan production.</title>
        <authorList>
            <person name="Guo L."/>
            <person name="Winzer T."/>
            <person name="Yang X."/>
            <person name="Li Y."/>
            <person name="Ning Z."/>
            <person name="He Z."/>
            <person name="Teodor R."/>
            <person name="Lu Y."/>
            <person name="Bowser T.A."/>
            <person name="Graham I.A."/>
            <person name="Ye K."/>
        </authorList>
    </citation>
    <scope>NUCLEOTIDE SEQUENCE [LARGE SCALE GENOMIC DNA]</scope>
    <source>
        <strain evidence="2">cv. HN1</strain>
        <tissue evidence="1">Leaves</tissue>
    </source>
</reference>
<protein>
    <submittedName>
        <fullName evidence="1">Uncharacterized protein</fullName>
    </submittedName>
</protein>